<protein>
    <submittedName>
        <fullName evidence="1">Plant specific eukaryotic initiation factor 4B</fullName>
    </submittedName>
</protein>
<evidence type="ECO:0000313" key="1">
    <source>
        <dbReference type="EMBL" id="GFD15926.1"/>
    </source>
</evidence>
<organism evidence="1">
    <name type="scientific">Tanacetum cinerariifolium</name>
    <name type="common">Dalmatian daisy</name>
    <name type="synonym">Chrysanthemum cinerariifolium</name>
    <dbReference type="NCBI Taxonomy" id="118510"/>
    <lineage>
        <taxon>Eukaryota</taxon>
        <taxon>Viridiplantae</taxon>
        <taxon>Streptophyta</taxon>
        <taxon>Embryophyta</taxon>
        <taxon>Tracheophyta</taxon>
        <taxon>Spermatophyta</taxon>
        <taxon>Magnoliopsida</taxon>
        <taxon>eudicotyledons</taxon>
        <taxon>Gunneridae</taxon>
        <taxon>Pentapetalae</taxon>
        <taxon>asterids</taxon>
        <taxon>campanulids</taxon>
        <taxon>Asterales</taxon>
        <taxon>Asteraceae</taxon>
        <taxon>Asteroideae</taxon>
        <taxon>Anthemideae</taxon>
        <taxon>Anthemidinae</taxon>
        <taxon>Tanacetum</taxon>
    </lineage>
</organism>
<dbReference type="AlphaFoldDB" id="A0A699U3L5"/>
<gene>
    <name evidence="1" type="ORF">Tci_887895</name>
</gene>
<comment type="caution">
    <text evidence="1">The sequence shown here is derived from an EMBL/GenBank/DDBJ whole genome shotgun (WGS) entry which is preliminary data.</text>
</comment>
<feature type="non-terminal residue" evidence="1">
    <location>
        <position position="48"/>
    </location>
</feature>
<keyword evidence="1" id="KW-0396">Initiation factor</keyword>
<reference evidence="1" key="1">
    <citation type="journal article" date="2019" name="Sci. Rep.">
        <title>Draft genome of Tanacetum cinerariifolium, the natural source of mosquito coil.</title>
        <authorList>
            <person name="Yamashiro T."/>
            <person name="Shiraishi A."/>
            <person name="Satake H."/>
            <person name="Nakayama K."/>
        </authorList>
    </citation>
    <scope>NUCLEOTIDE SEQUENCE</scope>
</reference>
<dbReference type="EMBL" id="BKCJ011289906">
    <property type="protein sequence ID" value="GFD15926.1"/>
    <property type="molecule type" value="Genomic_DNA"/>
</dbReference>
<keyword evidence="1" id="KW-0648">Protein biosynthesis</keyword>
<dbReference type="GO" id="GO:0003743">
    <property type="term" value="F:translation initiation factor activity"/>
    <property type="evidence" value="ECO:0007669"/>
    <property type="project" value="UniProtKB-KW"/>
</dbReference>
<proteinExistence type="predicted"/>
<feature type="non-terminal residue" evidence="1">
    <location>
        <position position="1"/>
    </location>
</feature>
<sequence length="48" mass="5509">PVPHPPQLPPLPRLPPMPSIPFLEASACPYSMWTMPEHKCYWRVLSPD</sequence>
<accession>A0A699U3L5</accession>
<name>A0A699U3L5_TANCI</name>